<evidence type="ECO:0000256" key="5">
    <source>
        <dbReference type="ARBA" id="ARBA00022729"/>
    </source>
</evidence>
<dbReference type="GO" id="GO:0005576">
    <property type="term" value="C:extracellular region"/>
    <property type="evidence" value="ECO:0007669"/>
    <property type="project" value="UniProtKB-SubCell"/>
</dbReference>
<name>A0AA88A9S6_FICCA</name>
<comment type="similarity">
    <text evidence="2">Belongs to the plant rapid alkalinization factor (RALF) family.</text>
</comment>
<dbReference type="EMBL" id="BTGU01000035">
    <property type="protein sequence ID" value="GMN50778.1"/>
    <property type="molecule type" value="Genomic_DNA"/>
</dbReference>
<comment type="subcellular location">
    <subcellularLocation>
        <location evidence="1">Secreted</location>
    </subcellularLocation>
</comment>
<dbReference type="PANTHER" id="PTHR33136">
    <property type="entry name" value="RAPID ALKALINIZATION FACTOR-LIKE"/>
    <property type="match status" value="1"/>
</dbReference>
<dbReference type="GO" id="GO:0040008">
    <property type="term" value="P:regulation of growth"/>
    <property type="evidence" value="ECO:0007669"/>
    <property type="project" value="UniProtKB-ARBA"/>
</dbReference>
<sequence length="105" mass="11798">MMANKASSFPAEHSWGGLSHFNNVVIERGAVGDYIGEDNEMLLDSEASRRGLARRRTYVGYNALKANVVPCGRRGHSYYNCQKRQRANPYKRGCNAITHCVRYTG</sequence>
<evidence type="ECO:0000313" key="7">
    <source>
        <dbReference type="EMBL" id="GMN50778.1"/>
    </source>
</evidence>
<dbReference type="InterPro" id="IPR008801">
    <property type="entry name" value="RALF"/>
</dbReference>
<dbReference type="PANTHER" id="PTHR33136:SF89">
    <property type="entry name" value="PROTEIN RALF-LIKE 19"/>
    <property type="match status" value="1"/>
</dbReference>
<dbReference type="AlphaFoldDB" id="A0AA88A9S6"/>
<evidence type="ECO:0000256" key="3">
    <source>
        <dbReference type="ARBA" id="ARBA00022525"/>
    </source>
</evidence>
<dbReference type="Pfam" id="PF05498">
    <property type="entry name" value="RALF"/>
    <property type="match status" value="1"/>
</dbReference>
<protein>
    <recommendedName>
        <fullName evidence="9">Rapid alkalinization factor</fullName>
    </recommendedName>
</protein>
<gene>
    <name evidence="7" type="ORF">TIFTF001_019928</name>
</gene>
<keyword evidence="4" id="KW-0372">Hormone</keyword>
<dbReference type="GO" id="GO:0009506">
    <property type="term" value="C:plasmodesma"/>
    <property type="evidence" value="ECO:0007669"/>
    <property type="project" value="TreeGrafter"/>
</dbReference>
<evidence type="ECO:0000256" key="2">
    <source>
        <dbReference type="ARBA" id="ARBA00009178"/>
    </source>
</evidence>
<evidence type="ECO:0008006" key="9">
    <source>
        <dbReference type="Google" id="ProtNLM"/>
    </source>
</evidence>
<keyword evidence="6" id="KW-1015">Disulfide bond</keyword>
<keyword evidence="8" id="KW-1185">Reference proteome</keyword>
<dbReference type="GO" id="GO:0019722">
    <property type="term" value="P:calcium-mediated signaling"/>
    <property type="evidence" value="ECO:0007669"/>
    <property type="project" value="TreeGrafter"/>
</dbReference>
<comment type="caution">
    <text evidence="7">The sequence shown here is derived from an EMBL/GenBank/DDBJ whole genome shotgun (WGS) entry which is preliminary data.</text>
</comment>
<dbReference type="Proteomes" id="UP001187192">
    <property type="component" value="Unassembled WGS sequence"/>
</dbReference>
<keyword evidence="3" id="KW-0964">Secreted</keyword>
<accession>A0AA88A9S6</accession>
<keyword evidence="5" id="KW-0732">Signal</keyword>
<dbReference type="GO" id="GO:0005179">
    <property type="term" value="F:hormone activity"/>
    <property type="evidence" value="ECO:0007669"/>
    <property type="project" value="UniProtKB-KW"/>
</dbReference>
<evidence type="ECO:0000313" key="8">
    <source>
        <dbReference type="Proteomes" id="UP001187192"/>
    </source>
</evidence>
<evidence type="ECO:0000256" key="4">
    <source>
        <dbReference type="ARBA" id="ARBA00022702"/>
    </source>
</evidence>
<organism evidence="7 8">
    <name type="scientific">Ficus carica</name>
    <name type="common">Common fig</name>
    <dbReference type="NCBI Taxonomy" id="3494"/>
    <lineage>
        <taxon>Eukaryota</taxon>
        <taxon>Viridiplantae</taxon>
        <taxon>Streptophyta</taxon>
        <taxon>Embryophyta</taxon>
        <taxon>Tracheophyta</taxon>
        <taxon>Spermatophyta</taxon>
        <taxon>Magnoliopsida</taxon>
        <taxon>eudicotyledons</taxon>
        <taxon>Gunneridae</taxon>
        <taxon>Pentapetalae</taxon>
        <taxon>rosids</taxon>
        <taxon>fabids</taxon>
        <taxon>Rosales</taxon>
        <taxon>Moraceae</taxon>
        <taxon>Ficeae</taxon>
        <taxon>Ficus</taxon>
    </lineage>
</organism>
<reference evidence="7" key="1">
    <citation type="submission" date="2023-07" db="EMBL/GenBank/DDBJ databases">
        <title>draft genome sequence of fig (Ficus carica).</title>
        <authorList>
            <person name="Takahashi T."/>
            <person name="Nishimura K."/>
        </authorList>
    </citation>
    <scope>NUCLEOTIDE SEQUENCE</scope>
</reference>
<proteinExistence type="inferred from homology"/>
<evidence type="ECO:0000256" key="6">
    <source>
        <dbReference type="ARBA" id="ARBA00023157"/>
    </source>
</evidence>
<evidence type="ECO:0000256" key="1">
    <source>
        <dbReference type="ARBA" id="ARBA00004613"/>
    </source>
</evidence>